<sequence>MVADNLNKNLQSNIETWFDALVANLRFDQTLLEHEILQEEKKEVYTAMISGDHDFMHNYARNGSSTYFIRNMVDAYISDIIKAKSKPKKLALELSNSKILVWAEITEDDEIMEDALILAEAKINAHFSDYGFHVSSTIVEDVDGLQIPEHYRSIEIA</sequence>
<keyword evidence="2" id="KW-1185">Reference proteome</keyword>
<evidence type="ECO:0000313" key="2">
    <source>
        <dbReference type="Proteomes" id="UP000289859"/>
    </source>
</evidence>
<organism evidence="1 2">
    <name type="scientific">Leeuwenhoekiella polynyae</name>
    <dbReference type="NCBI Taxonomy" id="1550906"/>
    <lineage>
        <taxon>Bacteria</taxon>
        <taxon>Pseudomonadati</taxon>
        <taxon>Bacteroidota</taxon>
        <taxon>Flavobacteriia</taxon>
        <taxon>Flavobacteriales</taxon>
        <taxon>Flavobacteriaceae</taxon>
        <taxon>Leeuwenhoekiella</taxon>
    </lineage>
</organism>
<comment type="caution">
    <text evidence="1">The sequence shown here is derived from an EMBL/GenBank/DDBJ whole genome shotgun (WGS) entry which is preliminary data.</text>
</comment>
<gene>
    <name evidence="1" type="ORF">DSM02_881</name>
</gene>
<reference evidence="1 2" key="1">
    <citation type="submission" date="2018-07" db="EMBL/GenBank/DDBJ databases">
        <title>Leeuwenhoekiella genomics.</title>
        <authorList>
            <person name="Tahon G."/>
            <person name="Willems A."/>
        </authorList>
    </citation>
    <scope>NUCLEOTIDE SEQUENCE [LARGE SCALE GENOMIC DNA]</scope>
    <source>
        <strain evidence="1 2">LMG 29608</strain>
    </source>
</reference>
<dbReference type="AlphaFoldDB" id="A0A4Q0PFP7"/>
<dbReference type="Proteomes" id="UP000289859">
    <property type="component" value="Unassembled WGS sequence"/>
</dbReference>
<dbReference type="RefSeq" id="WP_128764519.1">
    <property type="nucleotide sequence ID" value="NZ_JBHUOO010000023.1"/>
</dbReference>
<protein>
    <submittedName>
        <fullName evidence="1">Uncharacterized protein</fullName>
    </submittedName>
</protein>
<dbReference type="EMBL" id="QOVK01000002">
    <property type="protein sequence ID" value="RXG25714.1"/>
    <property type="molecule type" value="Genomic_DNA"/>
</dbReference>
<name>A0A4Q0PFP7_9FLAO</name>
<proteinExistence type="predicted"/>
<dbReference type="OrthoDB" id="952658at2"/>
<accession>A0A4Q0PFP7</accession>
<evidence type="ECO:0000313" key="1">
    <source>
        <dbReference type="EMBL" id="RXG25714.1"/>
    </source>
</evidence>